<dbReference type="Proteomes" id="UP001152798">
    <property type="component" value="Chromosome 5"/>
</dbReference>
<evidence type="ECO:0008006" key="4">
    <source>
        <dbReference type="Google" id="ProtNLM"/>
    </source>
</evidence>
<gene>
    <name evidence="2" type="ORF">NEZAVI_LOCUS11619</name>
</gene>
<evidence type="ECO:0000256" key="1">
    <source>
        <dbReference type="SAM" id="MobiDB-lite"/>
    </source>
</evidence>
<accession>A0A9P0MUE4</accession>
<evidence type="ECO:0000313" key="3">
    <source>
        <dbReference type="Proteomes" id="UP001152798"/>
    </source>
</evidence>
<reference evidence="2" key="1">
    <citation type="submission" date="2022-01" db="EMBL/GenBank/DDBJ databases">
        <authorList>
            <person name="King R."/>
        </authorList>
    </citation>
    <scope>NUCLEOTIDE SEQUENCE</scope>
</reference>
<sequence length="459" mass="50337">MTPPLTNNNSEHDPQIQHSTMEHLNSPTNKLKRYNQDENTDFEGYIIPKKISYAPRPTIIPTRTSNSFSALQTMNNNTDPTPSSSNNTQYKNSTTPKTFKPPPIIIRPAMSAMALRKALLDAKIKNFTIRSNRDETKLYLDLKPDYEAAIHVLNVSDEIHFHTYSPRGSRPLNKFIIKGLDLDHDLDSITETLQARLPGLKSVWRMKKTDADGFKIELPHIIVPTDPDTTIDNLKAAHAGRNTAPNPRQDQKGKASQAPPTTSRPDSYAGVAHLAPPPTTQSPPYEQPPWVSELGIASSVAEPWMCRGCPPIILGGLTLSYPRNVRGLPPRLQSPGCVGVVPLSFLAVLSYPRNVRGLPPRLQSPGCVGVVPLSFLAVSILSSQRQGIASSVAEPWMCRGCPPIILGGLILSSQRQGIASSVAEPWMCRGCPPIILGGLTLYTLSFSSYLSLYTPFLQT</sequence>
<feature type="region of interest" description="Disordered" evidence="1">
    <location>
        <begin position="239"/>
        <end position="287"/>
    </location>
</feature>
<proteinExistence type="predicted"/>
<feature type="compositionally biased region" description="Polar residues" evidence="1">
    <location>
        <begin position="16"/>
        <end position="29"/>
    </location>
</feature>
<feature type="region of interest" description="Disordered" evidence="1">
    <location>
        <begin position="1"/>
        <end position="32"/>
    </location>
</feature>
<name>A0A9P0MUE4_NEZVI</name>
<feature type="region of interest" description="Disordered" evidence="1">
    <location>
        <begin position="70"/>
        <end position="103"/>
    </location>
</feature>
<feature type="compositionally biased region" description="Low complexity" evidence="1">
    <location>
        <begin position="75"/>
        <end position="98"/>
    </location>
</feature>
<protein>
    <recommendedName>
        <fullName evidence="4">Pre-C2HC domain-containing protein</fullName>
    </recommendedName>
</protein>
<keyword evidence="3" id="KW-1185">Reference proteome</keyword>
<dbReference type="AlphaFoldDB" id="A0A9P0MUE4"/>
<feature type="compositionally biased region" description="Pro residues" evidence="1">
    <location>
        <begin position="275"/>
        <end position="287"/>
    </location>
</feature>
<organism evidence="2 3">
    <name type="scientific">Nezara viridula</name>
    <name type="common">Southern green stink bug</name>
    <name type="synonym">Cimex viridulus</name>
    <dbReference type="NCBI Taxonomy" id="85310"/>
    <lineage>
        <taxon>Eukaryota</taxon>
        <taxon>Metazoa</taxon>
        <taxon>Ecdysozoa</taxon>
        <taxon>Arthropoda</taxon>
        <taxon>Hexapoda</taxon>
        <taxon>Insecta</taxon>
        <taxon>Pterygota</taxon>
        <taxon>Neoptera</taxon>
        <taxon>Paraneoptera</taxon>
        <taxon>Hemiptera</taxon>
        <taxon>Heteroptera</taxon>
        <taxon>Panheteroptera</taxon>
        <taxon>Pentatomomorpha</taxon>
        <taxon>Pentatomoidea</taxon>
        <taxon>Pentatomidae</taxon>
        <taxon>Pentatominae</taxon>
        <taxon>Nezara</taxon>
    </lineage>
</organism>
<dbReference type="EMBL" id="OV725081">
    <property type="protein sequence ID" value="CAH1402912.1"/>
    <property type="molecule type" value="Genomic_DNA"/>
</dbReference>
<evidence type="ECO:0000313" key="2">
    <source>
        <dbReference type="EMBL" id="CAH1402912.1"/>
    </source>
</evidence>